<gene>
    <name evidence="3" type="ORF">UV8b_00433</name>
</gene>
<feature type="domain" description="Asteroid" evidence="2">
    <location>
        <begin position="139"/>
        <end position="375"/>
    </location>
</feature>
<comment type="similarity">
    <text evidence="1">Belongs to the asteroid family.</text>
</comment>
<dbReference type="Proteomes" id="UP000027002">
    <property type="component" value="Chromosome 1"/>
</dbReference>
<dbReference type="Gene3D" id="3.40.50.1010">
    <property type="entry name" value="5'-nuclease"/>
    <property type="match status" value="1"/>
</dbReference>
<evidence type="ECO:0000313" key="4">
    <source>
        <dbReference type="Proteomes" id="UP000027002"/>
    </source>
</evidence>
<dbReference type="PANTHER" id="PTHR15665">
    <property type="entry name" value="ASTEROID PROTEIN"/>
    <property type="match status" value="1"/>
</dbReference>
<evidence type="ECO:0000256" key="1">
    <source>
        <dbReference type="ARBA" id="ARBA00007398"/>
    </source>
</evidence>
<dbReference type="InterPro" id="IPR039436">
    <property type="entry name" value="Asteroid_dom"/>
</dbReference>
<protein>
    <recommendedName>
        <fullName evidence="2">Asteroid domain-containing protein</fullName>
    </recommendedName>
</protein>
<dbReference type="GeneID" id="66061211"/>
<evidence type="ECO:0000259" key="2">
    <source>
        <dbReference type="Pfam" id="PF12813"/>
    </source>
</evidence>
<reference evidence="3" key="1">
    <citation type="submission" date="2020-03" db="EMBL/GenBank/DDBJ databases">
        <title>A mixture of massive structural variations and highly conserved coding sequences in Ustilaginoidea virens genome.</title>
        <authorList>
            <person name="Zhang K."/>
            <person name="Zhao Z."/>
            <person name="Zhang Z."/>
            <person name="Li Y."/>
            <person name="Hsiang T."/>
            <person name="Sun W."/>
        </authorList>
    </citation>
    <scope>NUCLEOTIDE SEQUENCE</scope>
    <source>
        <strain evidence="3">UV-8b</strain>
    </source>
</reference>
<sequence length="549" mass="61970">MGVPRLYNTLRPLASSAVLENETVVIDGPALAYHILSICRANGVAHPSYRLLGQIAVSWLERLSLSNIHVRSIFFDGYLPPSKLEIRVDRMMTNTSRLCRLYELFPQRCPTFLLQMHQAQADIDLFKAHARNAYPTIDPSFLVPAVLDALRESDRYRAVTHLVPGEADHFCASDVSHHGGIILTSDSDLLVHDLGHGRVMFFRDLQQDAQSKLEFVCFSPRQLFEQLGLRYPELAVRLAYEQKCSPRANLAQLVKTSAQTTQCTSRFLAFQKEYASTEPLSFRQTWAGFEMGATRGLDPRISEIILDFHLKLRKGAAGLPVRMFLPPLLERPTSKSAWDQSTAIRQLAYSLLSYCTDNEIMVSSVQEYRRVQNLNCTGRRVELMQQKVAEQYMHQVLLCAAELETLSSDLCDLFWIGLAILLDKVESQRQDTASTAEQLHRFLRSQESVQPNEGASWMVVHGTAQLHGALYSLRILQQVLLVVGDSQMDQAFPLEKTRALLSRITPLERYPQTAEMVQIAQKLQDMGMNNLIDSICAKLPDANHGPEKA</sequence>
<dbReference type="Pfam" id="PF12813">
    <property type="entry name" value="XPG_I_2"/>
    <property type="match status" value="1"/>
</dbReference>
<dbReference type="SUPFAM" id="SSF88723">
    <property type="entry name" value="PIN domain-like"/>
    <property type="match status" value="1"/>
</dbReference>
<dbReference type="OrthoDB" id="5297549at2759"/>
<dbReference type="InterPro" id="IPR026832">
    <property type="entry name" value="Asteroid"/>
</dbReference>
<dbReference type="InterPro" id="IPR029060">
    <property type="entry name" value="PIN-like_dom_sf"/>
</dbReference>
<dbReference type="PANTHER" id="PTHR15665:SF1">
    <property type="entry name" value="PROTEIN ASTEROID HOMOLOG 1"/>
    <property type="match status" value="1"/>
</dbReference>
<name>A0A8E5MEC2_USTVR</name>
<dbReference type="KEGG" id="uvi:66061211"/>
<dbReference type="EMBL" id="CP072753">
    <property type="protein sequence ID" value="QUC16192.1"/>
    <property type="molecule type" value="Genomic_DNA"/>
</dbReference>
<organism evidence="3 4">
    <name type="scientific">Ustilaginoidea virens</name>
    <name type="common">Rice false smut fungus</name>
    <name type="synonym">Villosiclava virens</name>
    <dbReference type="NCBI Taxonomy" id="1159556"/>
    <lineage>
        <taxon>Eukaryota</taxon>
        <taxon>Fungi</taxon>
        <taxon>Dikarya</taxon>
        <taxon>Ascomycota</taxon>
        <taxon>Pezizomycotina</taxon>
        <taxon>Sordariomycetes</taxon>
        <taxon>Hypocreomycetidae</taxon>
        <taxon>Hypocreales</taxon>
        <taxon>Clavicipitaceae</taxon>
        <taxon>Ustilaginoidea</taxon>
    </lineage>
</organism>
<dbReference type="RefSeq" id="XP_042993865.1">
    <property type="nucleotide sequence ID" value="XM_043137931.1"/>
</dbReference>
<proteinExistence type="inferred from homology"/>
<dbReference type="AlphaFoldDB" id="A0A8E5MEC2"/>
<keyword evidence="4" id="KW-1185">Reference proteome</keyword>
<accession>A0A8E5MEC2</accession>
<evidence type="ECO:0000313" key="3">
    <source>
        <dbReference type="EMBL" id="QUC16192.1"/>
    </source>
</evidence>